<evidence type="ECO:0000313" key="3">
    <source>
        <dbReference type="Proteomes" id="UP000681075"/>
    </source>
</evidence>
<keyword evidence="1" id="KW-0472">Membrane</keyword>
<protein>
    <submittedName>
        <fullName evidence="2">Uncharacterized protein</fullName>
    </submittedName>
</protein>
<dbReference type="Proteomes" id="UP000681075">
    <property type="component" value="Unassembled WGS sequence"/>
</dbReference>
<dbReference type="RefSeq" id="WP_420240725.1">
    <property type="nucleotide sequence ID" value="NZ_BOPV01000001.1"/>
</dbReference>
<comment type="caution">
    <text evidence="2">The sequence shown here is derived from an EMBL/GenBank/DDBJ whole genome shotgun (WGS) entry which is preliminary data.</text>
</comment>
<reference evidence="2" key="1">
    <citation type="submission" date="2021-02" db="EMBL/GenBank/DDBJ databases">
        <title>Genome sequence of Rhodospirillales sp. strain TMPK1 isolated from soil.</title>
        <authorList>
            <person name="Nakai R."/>
            <person name="Kusada H."/>
            <person name="Tamaki H."/>
        </authorList>
    </citation>
    <scope>NUCLEOTIDE SEQUENCE</scope>
    <source>
        <strain evidence="2">TMPK1</strain>
    </source>
</reference>
<keyword evidence="1" id="KW-0812">Transmembrane</keyword>
<keyword evidence="1" id="KW-1133">Transmembrane helix</keyword>
<name>A0A8S8X7W8_9PROT</name>
<sequence length="59" mass="6430">MKTWLPILALIVLVAVLRGLRVPNEWLVIVATTASAALVWFAVAKRKGGAQRAYPGDKE</sequence>
<feature type="transmembrane region" description="Helical" evidence="1">
    <location>
        <begin position="27"/>
        <end position="44"/>
    </location>
</feature>
<evidence type="ECO:0000313" key="2">
    <source>
        <dbReference type="EMBL" id="GIL37831.1"/>
    </source>
</evidence>
<proteinExistence type="predicted"/>
<dbReference type="EMBL" id="BOPV01000001">
    <property type="protein sequence ID" value="GIL37831.1"/>
    <property type="molecule type" value="Genomic_DNA"/>
</dbReference>
<evidence type="ECO:0000256" key="1">
    <source>
        <dbReference type="SAM" id="Phobius"/>
    </source>
</evidence>
<keyword evidence="3" id="KW-1185">Reference proteome</keyword>
<dbReference type="AlphaFoldDB" id="A0A8S8X7W8"/>
<gene>
    <name evidence="2" type="ORF">TMPK1_00680</name>
</gene>
<accession>A0A8S8X7W8</accession>
<organism evidence="2 3">
    <name type="scientific">Roseiterribacter gracilis</name>
    <dbReference type="NCBI Taxonomy" id="2812848"/>
    <lineage>
        <taxon>Bacteria</taxon>
        <taxon>Pseudomonadati</taxon>
        <taxon>Pseudomonadota</taxon>
        <taxon>Alphaproteobacteria</taxon>
        <taxon>Rhodospirillales</taxon>
        <taxon>Roseiterribacteraceae</taxon>
        <taxon>Roseiterribacter</taxon>
    </lineage>
</organism>